<dbReference type="CDD" id="cd07178">
    <property type="entry name" value="terB_like_YebE"/>
    <property type="match status" value="1"/>
</dbReference>
<reference evidence="2 3" key="1">
    <citation type="submission" date="2021-03" db="EMBL/GenBank/DDBJ databases">
        <title>novel species isolated from a fishpond in China.</title>
        <authorList>
            <person name="Lu H."/>
            <person name="Cai Z."/>
        </authorList>
    </citation>
    <scope>NUCLEOTIDE SEQUENCE [LARGE SCALE GENOMIC DNA]</scope>
    <source>
        <strain evidence="2 3">Y57</strain>
    </source>
</reference>
<proteinExistence type="predicted"/>
<dbReference type="SUPFAM" id="SSF158682">
    <property type="entry name" value="TerB-like"/>
    <property type="match status" value="1"/>
</dbReference>
<gene>
    <name evidence="2" type="ORF">J0A65_13230</name>
</gene>
<protein>
    <submittedName>
        <fullName evidence="2">Tellurite resistance TerB family protein</fullName>
    </submittedName>
</protein>
<name>A0ABS3CUS7_9ALTE</name>
<dbReference type="InterPro" id="IPR007486">
    <property type="entry name" value="YebE"/>
</dbReference>
<evidence type="ECO:0000313" key="2">
    <source>
        <dbReference type="EMBL" id="MBN7820835.1"/>
    </source>
</evidence>
<feature type="region of interest" description="Disordered" evidence="1">
    <location>
        <begin position="12"/>
        <end position="32"/>
    </location>
</feature>
<organism evidence="2 3">
    <name type="scientific">Bowmanella yangjiangensis</name>
    <dbReference type="NCBI Taxonomy" id="2811230"/>
    <lineage>
        <taxon>Bacteria</taxon>
        <taxon>Pseudomonadati</taxon>
        <taxon>Pseudomonadota</taxon>
        <taxon>Gammaproteobacteria</taxon>
        <taxon>Alteromonadales</taxon>
        <taxon>Alteromonadaceae</taxon>
        <taxon>Bowmanella</taxon>
    </lineage>
</organism>
<dbReference type="EMBL" id="JAFKCS010000012">
    <property type="protein sequence ID" value="MBN7820835.1"/>
    <property type="molecule type" value="Genomic_DNA"/>
</dbReference>
<dbReference type="InterPro" id="IPR029024">
    <property type="entry name" value="TerB-like"/>
</dbReference>
<dbReference type="Gene3D" id="1.10.3680.10">
    <property type="entry name" value="TerB-like"/>
    <property type="match status" value="1"/>
</dbReference>
<evidence type="ECO:0000256" key="1">
    <source>
        <dbReference type="SAM" id="MobiDB-lite"/>
    </source>
</evidence>
<sequence length="232" mass="24653">MNTLKLLDQLLKSGSSQSTSGQPASSSGGSALSGLSQMLSGKGGAALGGGALGLLLGSKKGRKLGGKVLTYGGLAALGVVAYKAYGNWQKNQQGAAQHEPQTIDRLPPPQAEQHGRAILAAVIAAAKADGHIDDRERELIDQEVAKFTRDQAFIQWVDAQIKAPLDPAQIAALASSEELAAEMYLASVLVIDEESYMERSYLEELVRQLRLSPSLVDELKRQAREAEQLCQS</sequence>
<evidence type="ECO:0000313" key="3">
    <source>
        <dbReference type="Proteomes" id="UP000663992"/>
    </source>
</evidence>
<comment type="caution">
    <text evidence="2">The sequence shown here is derived from an EMBL/GenBank/DDBJ whole genome shotgun (WGS) entry which is preliminary data.</text>
</comment>
<keyword evidence="3" id="KW-1185">Reference proteome</keyword>
<dbReference type="RefSeq" id="WP_206594661.1">
    <property type="nucleotide sequence ID" value="NZ_JAFKCS010000012.1"/>
</dbReference>
<dbReference type="Pfam" id="PF04391">
    <property type="entry name" value="DUF533"/>
    <property type="match status" value="1"/>
</dbReference>
<dbReference type="Proteomes" id="UP000663992">
    <property type="component" value="Unassembled WGS sequence"/>
</dbReference>
<accession>A0ABS3CUS7</accession>